<dbReference type="EMBL" id="JBHLXE010000027">
    <property type="protein sequence ID" value="MFC0179078.1"/>
    <property type="molecule type" value="Genomic_DNA"/>
</dbReference>
<evidence type="ECO:0000313" key="6">
    <source>
        <dbReference type="Proteomes" id="UP001589758"/>
    </source>
</evidence>
<keyword evidence="2" id="KW-0547">Nucleotide-binding</keyword>
<dbReference type="Pfam" id="PF00005">
    <property type="entry name" value="ABC_tran"/>
    <property type="match status" value="2"/>
</dbReference>
<dbReference type="InterPro" id="IPR027417">
    <property type="entry name" value="P-loop_NTPase"/>
</dbReference>
<accession>A0ABV6C7Y6</accession>
<sequence length="489" mass="55483">MRAVAVFLSLSEVVFRLNYNRFFTINSARIERNDFLVIVGQNGSGKSAIGAALAGYLDILSGDVNNSFESIELVSFEYLQRILNKEWARDNTDNLLEDEIGKTAQEFILEDQKQKINDKKFKDLICLFNIEYLLKRPFKLLSTGEMRKVFLCQKLLKSPDLLILDEPFDGLDAESTQYLKNALTQLHNKGTTIVLILNRFNDIPSCALKLGIVSQLELIEIGPKAALMGKIEIEQLASLENLSANKLPPPPISAIRYDHEHPKVILKNGHISYGDSIIFDNFNWQVSNGQHWQITGENGSGKSTLLSLITGDHPQGYANDLTLFGIKRGSGETIWDIKKHIGYVSSSFHQSYRVKTTVENVVISGYFDSIGLYETPSEEIKSLTNQWFEFLNWPESIKKAPFHSLSWGQQRLILIVRAFVKHPALLILDEPFQGLDALNREWVKIWISKLIELSSTQLLFVSHHIEDAPSIITHRLRLFKGKTPVLEQI</sequence>
<name>A0ABV6C7Y6_9GAMM</name>
<dbReference type="Proteomes" id="UP001589758">
    <property type="component" value="Unassembled WGS sequence"/>
</dbReference>
<dbReference type="PANTHER" id="PTHR43553">
    <property type="entry name" value="HEAVY METAL TRANSPORTER"/>
    <property type="match status" value="1"/>
</dbReference>
<evidence type="ECO:0000256" key="1">
    <source>
        <dbReference type="ARBA" id="ARBA00022448"/>
    </source>
</evidence>
<comment type="caution">
    <text evidence="5">The sequence shown here is derived from an EMBL/GenBank/DDBJ whole genome shotgun (WGS) entry which is preliminary data.</text>
</comment>
<dbReference type="Gene3D" id="3.40.50.300">
    <property type="entry name" value="P-loop containing nucleotide triphosphate hydrolases"/>
    <property type="match status" value="2"/>
</dbReference>
<feature type="domain" description="ABC transporter" evidence="4">
    <location>
        <begin position="264"/>
        <end position="489"/>
    </location>
</feature>
<evidence type="ECO:0000256" key="3">
    <source>
        <dbReference type="ARBA" id="ARBA00022840"/>
    </source>
</evidence>
<proteinExistence type="predicted"/>
<dbReference type="SUPFAM" id="SSF52540">
    <property type="entry name" value="P-loop containing nucleoside triphosphate hydrolases"/>
    <property type="match status" value="2"/>
</dbReference>
<dbReference type="InterPro" id="IPR050095">
    <property type="entry name" value="ECF_ABC_transporter_ATP-bd"/>
</dbReference>
<keyword evidence="6" id="KW-1185">Reference proteome</keyword>
<keyword evidence="3 5" id="KW-0067">ATP-binding</keyword>
<organism evidence="5 6">
    <name type="scientific">Thorsellia kenyensis</name>
    <dbReference type="NCBI Taxonomy" id="1549888"/>
    <lineage>
        <taxon>Bacteria</taxon>
        <taxon>Pseudomonadati</taxon>
        <taxon>Pseudomonadota</taxon>
        <taxon>Gammaproteobacteria</taxon>
        <taxon>Enterobacterales</taxon>
        <taxon>Thorselliaceae</taxon>
        <taxon>Thorsellia</taxon>
    </lineage>
</organism>
<dbReference type="CDD" id="cd00267">
    <property type="entry name" value="ABC_ATPase"/>
    <property type="match status" value="1"/>
</dbReference>
<dbReference type="PROSITE" id="PS50893">
    <property type="entry name" value="ABC_TRANSPORTER_2"/>
    <property type="match status" value="2"/>
</dbReference>
<dbReference type="InterPro" id="IPR003439">
    <property type="entry name" value="ABC_transporter-like_ATP-bd"/>
</dbReference>
<dbReference type="SMART" id="SM00382">
    <property type="entry name" value="AAA"/>
    <property type="match status" value="2"/>
</dbReference>
<keyword evidence="1" id="KW-0813">Transport</keyword>
<reference evidence="5 6" key="1">
    <citation type="submission" date="2024-09" db="EMBL/GenBank/DDBJ databases">
        <authorList>
            <person name="Sun Q."/>
            <person name="Mori K."/>
        </authorList>
    </citation>
    <scope>NUCLEOTIDE SEQUENCE [LARGE SCALE GENOMIC DNA]</scope>
    <source>
        <strain evidence="5 6">CCM 8545</strain>
    </source>
</reference>
<dbReference type="RefSeq" id="WP_385876171.1">
    <property type="nucleotide sequence ID" value="NZ_JBHLXE010000027.1"/>
</dbReference>
<dbReference type="InterPro" id="IPR003593">
    <property type="entry name" value="AAA+_ATPase"/>
</dbReference>
<gene>
    <name evidence="5" type="primary">modF</name>
    <name evidence="5" type="ORF">ACFFIT_03030</name>
</gene>
<evidence type="ECO:0000256" key="2">
    <source>
        <dbReference type="ARBA" id="ARBA00022741"/>
    </source>
</evidence>
<dbReference type="NCBIfam" id="NF008186">
    <property type="entry name" value="PRK10938.1"/>
    <property type="match status" value="1"/>
</dbReference>
<protein>
    <submittedName>
        <fullName evidence="5">Molybdate ABC transporter ATP-binding protein ModF</fullName>
    </submittedName>
</protein>
<dbReference type="PANTHER" id="PTHR43553:SF3">
    <property type="entry name" value="ABC TRANSPORTER ATP-BINDING PROTEIN MODF"/>
    <property type="match status" value="1"/>
</dbReference>
<evidence type="ECO:0000259" key="4">
    <source>
        <dbReference type="PROSITE" id="PS50893"/>
    </source>
</evidence>
<evidence type="ECO:0000313" key="5">
    <source>
        <dbReference type="EMBL" id="MFC0179078.1"/>
    </source>
</evidence>
<dbReference type="GO" id="GO:0005524">
    <property type="term" value="F:ATP binding"/>
    <property type="evidence" value="ECO:0007669"/>
    <property type="project" value="UniProtKB-KW"/>
</dbReference>
<feature type="domain" description="ABC transporter" evidence="4">
    <location>
        <begin position="8"/>
        <end position="255"/>
    </location>
</feature>